<dbReference type="InterPro" id="IPR035994">
    <property type="entry name" value="Nucleoside_phosphorylase_sf"/>
</dbReference>
<dbReference type="Pfam" id="PF01048">
    <property type="entry name" value="PNP_UDP_1"/>
    <property type="match status" value="1"/>
</dbReference>
<evidence type="ECO:0000313" key="2">
    <source>
        <dbReference type="EMBL" id="KTD82285.1"/>
    </source>
</evidence>
<dbReference type="Proteomes" id="UP000054729">
    <property type="component" value="Unassembled WGS sequence"/>
</dbReference>
<sequence>MISPAELPINPRGAVYHLDLRPEEIADIIITVGDPGRVSQVSQYFDSIEIVRSHREFITHTGRMGNKRLTVLSTGIGIPNIDIVMNELDALANVNLNTRQILPNKKQLSIIRLGTTGGLITDCKPGDIVISRYAIGFDGLLDYYQYTAKPALNEFKNQLKRHLQGGSGPFYFVESSPDLIQEFSSLGQVGITATCGGFYGPQGRHVRLPLRYPEFIAQLATFRIHDYSVVNLEMETAAIYALGEMLGHRCLSLSVVLANRQQGTFVSDVTSCLETLISKSLDKIKHI</sequence>
<dbReference type="GO" id="GO:0006218">
    <property type="term" value="P:uridine catabolic process"/>
    <property type="evidence" value="ECO:0007669"/>
    <property type="project" value="TreeGrafter"/>
</dbReference>
<dbReference type="CDD" id="cd00436">
    <property type="entry name" value="UP_TbUP-like"/>
    <property type="match status" value="1"/>
</dbReference>
<dbReference type="Gene3D" id="3.40.50.1580">
    <property type="entry name" value="Nucleoside phosphorylase domain"/>
    <property type="match status" value="1"/>
</dbReference>
<organism evidence="2 3">
    <name type="scientific">Legionella waltersii</name>
    <dbReference type="NCBI Taxonomy" id="66969"/>
    <lineage>
        <taxon>Bacteria</taxon>
        <taxon>Pseudomonadati</taxon>
        <taxon>Pseudomonadota</taxon>
        <taxon>Gammaproteobacteria</taxon>
        <taxon>Legionellales</taxon>
        <taxon>Legionellaceae</taxon>
        <taxon>Legionella</taxon>
    </lineage>
</organism>
<dbReference type="STRING" id="66969.Lwal_0762"/>
<reference evidence="2 3" key="1">
    <citation type="submission" date="2015-11" db="EMBL/GenBank/DDBJ databases">
        <title>Genomic analysis of 38 Legionella species identifies large and diverse effector repertoires.</title>
        <authorList>
            <person name="Burstein D."/>
            <person name="Amaro F."/>
            <person name="Zusman T."/>
            <person name="Lifshitz Z."/>
            <person name="Cohen O."/>
            <person name="Gilbert J.A."/>
            <person name="Pupko T."/>
            <person name="Shuman H.A."/>
            <person name="Segal G."/>
        </authorList>
    </citation>
    <scope>NUCLEOTIDE SEQUENCE [LARGE SCALE GENOMIC DNA]</scope>
    <source>
        <strain evidence="2 3">ATCC 51914</strain>
    </source>
</reference>
<feature type="domain" description="Nucleoside phosphorylase" evidence="1">
    <location>
        <begin position="27"/>
        <end position="262"/>
    </location>
</feature>
<dbReference type="PATRIC" id="fig|66969.6.peg.831"/>
<dbReference type="InterPro" id="IPR000845">
    <property type="entry name" value="Nucleoside_phosphorylase_d"/>
</dbReference>
<dbReference type="PANTHER" id="PTHR43691:SF15">
    <property type="entry name" value="PHOSPHORYLASE, PUTATIVE-RELATED"/>
    <property type="match status" value="1"/>
</dbReference>
<evidence type="ECO:0000259" key="1">
    <source>
        <dbReference type="Pfam" id="PF01048"/>
    </source>
</evidence>
<keyword evidence="3" id="KW-1185">Reference proteome</keyword>
<dbReference type="EMBL" id="LNZB01000015">
    <property type="protein sequence ID" value="KTD82285.1"/>
    <property type="molecule type" value="Genomic_DNA"/>
</dbReference>
<dbReference type="GO" id="GO:0005829">
    <property type="term" value="C:cytosol"/>
    <property type="evidence" value="ECO:0007669"/>
    <property type="project" value="TreeGrafter"/>
</dbReference>
<dbReference type="GO" id="GO:0004850">
    <property type="term" value="F:uridine phosphorylase activity"/>
    <property type="evidence" value="ECO:0007669"/>
    <property type="project" value="TreeGrafter"/>
</dbReference>
<evidence type="ECO:0000313" key="3">
    <source>
        <dbReference type="Proteomes" id="UP000054729"/>
    </source>
</evidence>
<dbReference type="AlphaFoldDB" id="A0A0W1ALQ1"/>
<dbReference type="SUPFAM" id="SSF53167">
    <property type="entry name" value="Purine and uridine phosphorylases"/>
    <property type="match status" value="1"/>
</dbReference>
<accession>A0A0W1ALQ1</accession>
<dbReference type="RefSeq" id="WP_058479583.1">
    <property type="nucleotide sequence ID" value="NZ_CAAAIQ010000006.1"/>
</dbReference>
<gene>
    <name evidence="2" type="ORF">Lwal_0762</name>
</gene>
<protein>
    <submittedName>
        <fullName evidence="2">Purine nucleoside phosphorylase II</fullName>
    </submittedName>
</protein>
<dbReference type="PANTHER" id="PTHR43691">
    <property type="entry name" value="URIDINE PHOSPHORYLASE"/>
    <property type="match status" value="1"/>
</dbReference>
<name>A0A0W1ALQ1_9GAMM</name>
<dbReference type="OrthoDB" id="5296640at2"/>
<proteinExistence type="predicted"/>
<comment type="caution">
    <text evidence="2">The sequence shown here is derived from an EMBL/GenBank/DDBJ whole genome shotgun (WGS) entry which is preliminary data.</text>
</comment>